<dbReference type="EMBL" id="GBXM01047321">
    <property type="protein sequence ID" value="JAH61256.1"/>
    <property type="molecule type" value="Transcribed_RNA"/>
</dbReference>
<name>A0A0E9U624_ANGAN</name>
<organism evidence="4">
    <name type="scientific">Anguilla anguilla</name>
    <name type="common">European freshwater eel</name>
    <name type="synonym">Muraena anguilla</name>
    <dbReference type="NCBI Taxonomy" id="7936"/>
    <lineage>
        <taxon>Eukaryota</taxon>
        <taxon>Metazoa</taxon>
        <taxon>Chordata</taxon>
        <taxon>Craniata</taxon>
        <taxon>Vertebrata</taxon>
        <taxon>Euteleostomi</taxon>
        <taxon>Actinopterygii</taxon>
        <taxon>Neopterygii</taxon>
        <taxon>Teleostei</taxon>
        <taxon>Anguilliformes</taxon>
        <taxon>Anguillidae</taxon>
        <taxon>Anguilla</taxon>
    </lineage>
</organism>
<dbReference type="InterPro" id="IPR037160">
    <property type="entry name" value="DNA_Pol_thumb_sf"/>
</dbReference>
<dbReference type="Gene3D" id="3.30.210.10">
    <property type="entry name" value="DNA polymerase, thumb domain"/>
    <property type="match status" value="1"/>
</dbReference>
<evidence type="ECO:0000256" key="1">
    <source>
        <dbReference type="ARBA" id="ARBA00022679"/>
    </source>
</evidence>
<evidence type="ECO:0000259" key="3">
    <source>
        <dbReference type="Pfam" id="PF14791"/>
    </source>
</evidence>
<dbReference type="AlphaFoldDB" id="A0A0E9U624"/>
<dbReference type="SUPFAM" id="SSF81301">
    <property type="entry name" value="Nucleotidyltransferase"/>
    <property type="match status" value="1"/>
</dbReference>
<evidence type="ECO:0000313" key="4">
    <source>
        <dbReference type="EMBL" id="JAH61256.1"/>
    </source>
</evidence>
<dbReference type="InterPro" id="IPR029398">
    <property type="entry name" value="PolB_thumb"/>
</dbReference>
<reference evidence="4" key="1">
    <citation type="submission" date="2014-11" db="EMBL/GenBank/DDBJ databases">
        <authorList>
            <person name="Amaro Gonzalez C."/>
        </authorList>
    </citation>
    <scope>NUCLEOTIDE SEQUENCE</scope>
</reference>
<reference evidence="4" key="2">
    <citation type="journal article" date="2015" name="Fish Shellfish Immunol.">
        <title>Early steps in the European eel (Anguilla anguilla)-Vibrio vulnificus interaction in the gills: Role of the RtxA13 toxin.</title>
        <authorList>
            <person name="Callol A."/>
            <person name="Pajuelo D."/>
            <person name="Ebbesson L."/>
            <person name="Teles M."/>
            <person name="MacKenzie S."/>
            <person name="Amaro C."/>
        </authorList>
    </citation>
    <scope>NUCLEOTIDE SEQUENCE</scope>
</reference>
<dbReference type="GO" id="GO:0016779">
    <property type="term" value="F:nucleotidyltransferase activity"/>
    <property type="evidence" value="ECO:0007669"/>
    <property type="project" value="UniProtKB-KW"/>
</dbReference>
<protein>
    <recommendedName>
        <fullName evidence="3">DNA polymerase beta thumb domain-containing protein</fullName>
    </recommendedName>
</protein>
<accession>A0A0E9U624</accession>
<dbReference type="InterPro" id="IPR043519">
    <property type="entry name" value="NT_sf"/>
</dbReference>
<keyword evidence="2" id="KW-0548">Nucleotidyltransferase</keyword>
<keyword evidence="1" id="KW-0808">Transferase</keyword>
<dbReference type="Pfam" id="PF14791">
    <property type="entry name" value="DNA_pol_B_thumb"/>
    <property type="match status" value="1"/>
</dbReference>
<sequence>MAGEPLPVDSEKDIFDYIQWRYREPKDRRRVRDGDKRRRPLLTSSIFNPTDFSC</sequence>
<proteinExistence type="predicted"/>
<evidence type="ECO:0000256" key="2">
    <source>
        <dbReference type="ARBA" id="ARBA00022695"/>
    </source>
</evidence>
<feature type="domain" description="DNA polymerase beta thumb" evidence="3">
    <location>
        <begin position="2"/>
        <end position="28"/>
    </location>
</feature>